<evidence type="ECO:0000256" key="5">
    <source>
        <dbReference type="ARBA" id="ARBA00022989"/>
    </source>
</evidence>
<comment type="caution">
    <text evidence="11">The sequence shown here is derived from an EMBL/GenBank/DDBJ whole genome shotgun (WGS) entry which is preliminary data.</text>
</comment>
<feature type="transmembrane region" description="Helical" evidence="8">
    <location>
        <begin position="23"/>
        <end position="42"/>
    </location>
</feature>
<keyword evidence="5 8" id="KW-1133">Transmembrane helix</keyword>
<evidence type="ECO:0000256" key="2">
    <source>
        <dbReference type="ARBA" id="ARBA00007727"/>
    </source>
</evidence>
<dbReference type="GO" id="GO:0000139">
    <property type="term" value="C:Golgi membrane"/>
    <property type="evidence" value="ECO:0007669"/>
    <property type="project" value="UniProtKB-SubCell"/>
</dbReference>
<keyword evidence="7 8" id="KW-0472">Membrane</keyword>
<keyword evidence="3 8" id="KW-0812">Transmembrane</keyword>
<comment type="subcellular location">
    <subcellularLocation>
        <location evidence="1">Golgi apparatus membrane</location>
        <topology evidence="1">Single-pass type II membrane protein</topology>
    </subcellularLocation>
</comment>
<evidence type="ECO:0000256" key="4">
    <source>
        <dbReference type="ARBA" id="ARBA00022968"/>
    </source>
</evidence>
<keyword evidence="4" id="KW-0735">Signal-anchor</keyword>
<feature type="domain" description="Trichome birefringence-like N-terminal" evidence="10">
    <location>
        <begin position="105"/>
        <end position="157"/>
    </location>
</feature>
<evidence type="ECO:0000256" key="6">
    <source>
        <dbReference type="ARBA" id="ARBA00023034"/>
    </source>
</evidence>
<dbReference type="GO" id="GO:1990538">
    <property type="term" value="F:xylan O-acetyltransferase activity"/>
    <property type="evidence" value="ECO:0007669"/>
    <property type="project" value="UniProtKB-ARBA"/>
</dbReference>
<evidence type="ECO:0000259" key="10">
    <source>
        <dbReference type="Pfam" id="PF14416"/>
    </source>
</evidence>
<name>A0A4S8JVA2_MUSBA</name>
<dbReference type="AlphaFoldDB" id="A0A4S8JVA2"/>
<protein>
    <submittedName>
        <fullName evidence="11">Uncharacterized protein</fullName>
    </submittedName>
</protein>
<reference evidence="11 12" key="1">
    <citation type="journal article" date="2019" name="Nat. Plants">
        <title>Genome sequencing of Musa balbisiana reveals subgenome evolution and function divergence in polyploid bananas.</title>
        <authorList>
            <person name="Yao X."/>
        </authorList>
    </citation>
    <scope>NUCLEOTIDE SEQUENCE [LARGE SCALE GENOMIC DNA]</scope>
    <source>
        <strain evidence="12">cv. DH-PKW</strain>
        <tissue evidence="11">Leaves</tissue>
    </source>
</reference>
<sequence>MVKGRMGWDWEPWSVHQRKSNHVVIKLLVFVILVGLSFRLLFSHSTDFQAVPVSPVAVAEIAASAGAVVGLGDAKPQTDLPSTDAGAPAPKAALDVEEQVSQQDKCDLFTGEWIPNPSGPLYTNESCRFIEPPQNCMKNGRPDVGYLFWRWKPHGCHVPPFNATNFLETMQNKSWALVGDSILRNHAQSLICLLSKAGDPVEVYHDDQYKSRRWHFPSHNFTLSLIWSPFLIKAEIFENDDGESKSENRLHIDTLDKKWTSQYNSFDYIVISGGQWFLKTAIYLENNTVVGCHYCPKLNISELSLESAYSKILSSVFSFVTTSKHKPVVIYRTWTPDHFEYGEWFSGGKCNRTSPYKIREFNGKDVDHMMRKIELEEFGRAATGDGSVNEANLKLLDTYQLSLLRPDAHSGPYRTFHPFDKNKNAKVQNDCLHWCLPGAIDTWNELIMELITNE</sequence>
<proteinExistence type="inferred from homology"/>
<organism evidence="11 12">
    <name type="scientific">Musa balbisiana</name>
    <name type="common">Banana</name>
    <dbReference type="NCBI Taxonomy" id="52838"/>
    <lineage>
        <taxon>Eukaryota</taxon>
        <taxon>Viridiplantae</taxon>
        <taxon>Streptophyta</taxon>
        <taxon>Embryophyta</taxon>
        <taxon>Tracheophyta</taxon>
        <taxon>Spermatophyta</taxon>
        <taxon>Magnoliopsida</taxon>
        <taxon>Liliopsida</taxon>
        <taxon>Zingiberales</taxon>
        <taxon>Musaceae</taxon>
        <taxon>Musa</taxon>
    </lineage>
</organism>
<dbReference type="InterPro" id="IPR029962">
    <property type="entry name" value="TBL"/>
</dbReference>
<evidence type="ECO:0000256" key="7">
    <source>
        <dbReference type="ARBA" id="ARBA00023136"/>
    </source>
</evidence>
<keyword evidence="12" id="KW-1185">Reference proteome</keyword>
<comment type="similarity">
    <text evidence="2">Belongs to the PC-esterase family. TBL subfamily.</text>
</comment>
<evidence type="ECO:0000256" key="3">
    <source>
        <dbReference type="ARBA" id="ARBA00022692"/>
    </source>
</evidence>
<dbReference type="PANTHER" id="PTHR32285">
    <property type="entry name" value="PROTEIN TRICHOME BIREFRINGENCE-LIKE 9-RELATED"/>
    <property type="match status" value="1"/>
</dbReference>
<dbReference type="STRING" id="52838.A0A4S8JVA2"/>
<dbReference type="Proteomes" id="UP000317650">
    <property type="component" value="Chromosome 5"/>
</dbReference>
<dbReference type="EMBL" id="PYDT01000003">
    <property type="protein sequence ID" value="THU66136.1"/>
    <property type="molecule type" value="Genomic_DNA"/>
</dbReference>
<evidence type="ECO:0000256" key="1">
    <source>
        <dbReference type="ARBA" id="ARBA00004323"/>
    </source>
</evidence>
<keyword evidence="6" id="KW-0333">Golgi apparatus</keyword>
<evidence type="ECO:0000259" key="9">
    <source>
        <dbReference type="Pfam" id="PF13839"/>
    </source>
</evidence>
<evidence type="ECO:0000313" key="12">
    <source>
        <dbReference type="Proteomes" id="UP000317650"/>
    </source>
</evidence>
<evidence type="ECO:0000256" key="8">
    <source>
        <dbReference type="SAM" id="Phobius"/>
    </source>
</evidence>
<dbReference type="Pfam" id="PF13839">
    <property type="entry name" value="PC-Esterase"/>
    <property type="match status" value="1"/>
</dbReference>
<dbReference type="InterPro" id="IPR026057">
    <property type="entry name" value="TBL_C"/>
</dbReference>
<gene>
    <name evidence="11" type="ORF">C4D60_Mb05t10980</name>
</gene>
<dbReference type="InterPro" id="IPR025846">
    <property type="entry name" value="TBL_N"/>
</dbReference>
<evidence type="ECO:0000313" key="11">
    <source>
        <dbReference type="EMBL" id="THU66136.1"/>
    </source>
</evidence>
<accession>A0A4S8JVA2</accession>
<feature type="domain" description="Trichome birefringence-like C-terminal" evidence="9">
    <location>
        <begin position="158"/>
        <end position="449"/>
    </location>
</feature>
<dbReference type="Pfam" id="PF14416">
    <property type="entry name" value="PMR5N"/>
    <property type="match status" value="1"/>
</dbReference>
<dbReference type="PANTHER" id="PTHR32285:SF324">
    <property type="entry name" value="PROTEIN TRICHOME BIREFRINGENCE-LIKE 25"/>
    <property type="match status" value="1"/>
</dbReference>